<dbReference type="InterPro" id="IPR053135">
    <property type="entry name" value="AKR2_Oxidoreductase"/>
</dbReference>
<dbReference type="CDD" id="cd19096">
    <property type="entry name" value="AKR_Fe-S_oxidoreductase"/>
    <property type="match status" value="1"/>
</dbReference>
<dbReference type="RefSeq" id="WP_072854013.1">
    <property type="nucleotide sequence ID" value="NZ_FQVI01000024.1"/>
</dbReference>
<dbReference type="OrthoDB" id="9773828at2"/>
<protein>
    <recommendedName>
        <fullName evidence="1">4Fe-4S ferredoxin-type domain-containing protein</fullName>
    </recommendedName>
</protein>
<evidence type="ECO:0000313" key="3">
    <source>
        <dbReference type="Proteomes" id="UP000184245"/>
    </source>
</evidence>
<dbReference type="STRING" id="1122155.SAMN02745158_03477"/>
<proteinExistence type="predicted"/>
<dbReference type="EMBL" id="FQVI01000024">
    <property type="protein sequence ID" value="SHF37510.1"/>
    <property type="molecule type" value="Genomic_DNA"/>
</dbReference>
<dbReference type="InterPro" id="IPR036812">
    <property type="entry name" value="NAD(P)_OxRdtase_dom_sf"/>
</dbReference>
<dbReference type="PANTHER" id="PTHR43312">
    <property type="entry name" value="D-THREO-ALDOSE 1-DEHYDROGENASE"/>
    <property type="match status" value="1"/>
</dbReference>
<dbReference type="PANTHER" id="PTHR43312:SF1">
    <property type="entry name" value="NADP-DEPENDENT OXIDOREDUCTASE DOMAIN-CONTAINING PROTEIN"/>
    <property type="match status" value="1"/>
</dbReference>
<evidence type="ECO:0000259" key="1">
    <source>
        <dbReference type="PROSITE" id="PS51379"/>
    </source>
</evidence>
<dbReference type="InterPro" id="IPR023210">
    <property type="entry name" value="NADP_OxRdtase_dom"/>
</dbReference>
<gene>
    <name evidence="2" type="ORF">SAMN02745158_03477</name>
</gene>
<dbReference type="InterPro" id="IPR017896">
    <property type="entry name" value="4Fe4S_Fe-S-bd"/>
</dbReference>
<accession>A0A1M5B4Z4</accession>
<dbReference type="PROSITE" id="PS51379">
    <property type="entry name" value="4FE4S_FER_2"/>
    <property type="match status" value="1"/>
</dbReference>
<dbReference type="AlphaFoldDB" id="A0A1M5B4Z4"/>
<feature type="domain" description="4Fe-4S ferredoxin-type" evidence="1">
    <location>
        <begin position="330"/>
        <end position="362"/>
    </location>
</feature>
<dbReference type="Gene3D" id="3.20.20.100">
    <property type="entry name" value="NADP-dependent oxidoreductase domain"/>
    <property type="match status" value="1"/>
</dbReference>
<organism evidence="2 3">
    <name type="scientific">Lactonifactor longoviformis DSM 17459</name>
    <dbReference type="NCBI Taxonomy" id="1122155"/>
    <lineage>
        <taxon>Bacteria</taxon>
        <taxon>Bacillati</taxon>
        <taxon>Bacillota</taxon>
        <taxon>Clostridia</taxon>
        <taxon>Eubacteriales</taxon>
        <taxon>Clostridiaceae</taxon>
        <taxon>Lactonifactor</taxon>
    </lineage>
</organism>
<sequence>MYYKSYGNTGIKVSAVGLGTMRYDAEDIRAGRLEKCAEIPLYAFEKGINYWDTAPNYCEDKSEIVTGMALSQVKRSQVYVTSKTNFSTLGTEKPDRDLFRRRLEMSLQRLKTDYIDFYHMWCMLNLDSWEKHMEALYRFFEEAKAEGLIRNIVFSSHMQGNDIETVVESGRFRGMLIGYNALNYRFRQSGIEKAYENGMGVVVMNPLGGGLIPQNPKAFSYLTEGTELTVPQAALRFVASHREITVALAGCTTKAHVDDAVKAVENLEERPAKEVARRFEEKGIALNDLCTGCGYCKGCPKDIEIPKFMDAYNQKILTGKDEEINRRFQFHWDVDKRQAAECVACGKCEKQCTQHLPIIERMREIANLPDETEA</sequence>
<keyword evidence="3" id="KW-1185">Reference proteome</keyword>
<dbReference type="SUPFAM" id="SSF51430">
    <property type="entry name" value="NAD(P)-linked oxidoreductase"/>
    <property type="match status" value="1"/>
</dbReference>
<dbReference type="Pfam" id="PF13534">
    <property type="entry name" value="Fer4_17"/>
    <property type="match status" value="1"/>
</dbReference>
<dbReference type="Proteomes" id="UP000184245">
    <property type="component" value="Unassembled WGS sequence"/>
</dbReference>
<reference evidence="2 3" key="1">
    <citation type="submission" date="2016-11" db="EMBL/GenBank/DDBJ databases">
        <authorList>
            <person name="Jaros S."/>
            <person name="Januszkiewicz K."/>
            <person name="Wedrychowicz H."/>
        </authorList>
    </citation>
    <scope>NUCLEOTIDE SEQUENCE [LARGE SCALE GENOMIC DNA]</scope>
    <source>
        <strain evidence="2 3">DSM 17459</strain>
    </source>
</reference>
<evidence type="ECO:0000313" key="2">
    <source>
        <dbReference type="EMBL" id="SHF37510.1"/>
    </source>
</evidence>
<name>A0A1M5B4Z4_9CLOT</name>
<dbReference type="Pfam" id="PF00248">
    <property type="entry name" value="Aldo_ket_red"/>
    <property type="match status" value="1"/>
</dbReference>